<dbReference type="InterPro" id="IPR003961">
    <property type="entry name" value="FN3_dom"/>
</dbReference>
<dbReference type="InterPro" id="IPR008964">
    <property type="entry name" value="Invasin/intimin_cell_adhesion"/>
</dbReference>
<dbReference type="PROSITE" id="PS51272">
    <property type="entry name" value="SLH"/>
    <property type="match status" value="3"/>
</dbReference>
<dbReference type="InterPro" id="IPR001119">
    <property type="entry name" value="SLH_dom"/>
</dbReference>
<dbReference type="SUPFAM" id="SSF81296">
    <property type="entry name" value="E set domains"/>
    <property type="match status" value="1"/>
</dbReference>
<keyword evidence="2" id="KW-0136">Cellulose degradation</keyword>
<dbReference type="RefSeq" id="WP_209745739.1">
    <property type="nucleotide sequence ID" value="NZ_JBHSMH010000101.1"/>
</dbReference>
<name>A0ABW0M1P7_9BACL</name>
<dbReference type="InterPro" id="IPR013783">
    <property type="entry name" value="Ig-like_fold"/>
</dbReference>
<dbReference type="SUPFAM" id="SSF49373">
    <property type="entry name" value="Invasin/intimin cell-adhesion fragments"/>
    <property type="match status" value="1"/>
</dbReference>
<dbReference type="InterPro" id="IPR014756">
    <property type="entry name" value="Ig_E-set"/>
</dbReference>
<feature type="compositionally biased region" description="Low complexity" evidence="5">
    <location>
        <begin position="1386"/>
        <end position="1408"/>
    </location>
</feature>
<dbReference type="Pfam" id="PF02368">
    <property type="entry name" value="Big_2"/>
    <property type="match status" value="1"/>
</dbReference>
<feature type="region of interest" description="Disordered" evidence="5">
    <location>
        <begin position="1386"/>
        <end position="1429"/>
    </location>
</feature>
<dbReference type="SUPFAM" id="SSF63829">
    <property type="entry name" value="Calcium-dependent phosphotriesterase"/>
    <property type="match status" value="1"/>
</dbReference>
<organism evidence="8 9">
    <name type="scientific">Cohnella suwonensis</name>
    <dbReference type="NCBI Taxonomy" id="696072"/>
    <lineage>
        <taxon>Bacteria</taxon>
        <taxon>Bacillati</taxon>
        <taxon>Bacillota</taxon>
        <taxon>Bacilli</taxon>
        <taxon>Bacillales</taxon>
        <taxon>Paenibacillaceae</taxon>
        <taxon>Cohnella</taxon>
    </lineage>
</organism>
<dbReference type="InterPro" id="IPR036116">
    <property type="entry name" value="FN3_sf"/>
</dbReference>
<dbReference type="SUPFAM" id="SSF50965">
    <property type="entry name" value="Galactose oxidase, central domain"/>
    <property type="match status" value="1"/>
</dbReference>
<reference evidence="9" key="1">
    <citation type="journal article" date="2019" name="Int. J. Syst. Evol. Microbiol.">
        <title>The Global Catalogue of Microorganisms (GCM) 10K type strain sequencing project: providing services to taxonomists for standard genome sequencing and annotation.</title>
        <authorList>
            <consortium name="The Broad Institute Genomics Platform"/>
            <consortium name="The Broad Institute Genome Sequencing Center for Infectious Disease"/>
            <person name="Wu L."/>
            <person name="Ma J."/>
        </authorList>
    </citation>
    <scope>NUCLEOTIDE SEQUENCE [LARGE SCALE GENOMIC DNA]</scope>
    <source>
        <strain evidence="9">CCUG 57113</strain>
    </source>
</reference>
<keyword evidence="3" id="KW-0119">Carbohydrate metabolism</keyword>
<evidence type="ECO:0000256" key="3">
    <source>
        <dbReference type="ARBA" id="ARBA00023277"/>
    </source>
</evidence>
<sequence>MKQHYIWFGIEMWRRVAAWLLLPAIVLSVLSGPAMTASAAAPTWTTDVPFEPPADVTSLVAVNGELYAGSPGSGLWVYGDGMWGHFSSPGNVRTLEYANGILYAGSSGIQPVWSMGVSGELIPSSGVNGFVADLEYIDGILYAANSSLGVKQMDNSGEWSATSGNLGLVTALANSNGTLYAGSDKGVWKYDKTNGTWTNVFVPPDSLVFVTDLAYANGTLHMVTNERSQAIWSMDASGNFSRTGVSLDYVNSLSVVEGTVYALSKYDGVWKADENGTWSKIDGSPNNVTALAVLNGMLVAMVSDVGSNGMWTYSGGMWTHIPGMPGSISEFEVLNGTLYSYGAGGSWAYSNGEWTEIVTPMSAVKDLIQANGKLYAGTRSTAASDVNEVWTFETGNWARMPGSPDSVISLAYVNGTLYALSTDLKVYAYRDGTWSETPGTMPDTGSIRVLAEANGTLYGATSQDIWTYGEGGWTLVPGSPADVDHFVNLNGALYVESSSGIQVYKDGVWTPLSGTPSVVYSMFGLNGTLYVGAYDGVWTNRNGMWKKLDGSPYFASDLAYLNGTLFAGGNEISRLAIGSYVDLGGLTISEGTLSFDADTTNYTVNVAYPVASVDITPTLADGATTMTVNGNPAMSGHAVTVPLVTGDNTIPIVVKGQDGVATKTYTVKVTRTAASTSDHMLDVAVNVAAGKITGTTSGMDYSLDSTDGTDGSWSTASDGETLDIAFAAGNVYVREASDHTNVRSVAVIAPPAAAPNLEYDDTADTITGLTDAYEYSLDGGSTWVAGSTPPELSGTKTFRVRTAATAAALPSVVQMIFFTPTVDVTVVTTVEISGPTSIDLQSGHSGTETYTATVKDQNGAILTGEQVTWSLQSAVDGVSVDADSGAVTVTDSAADKSKFTLVATSKTSPMKKGMLEVAISRFTLDSAISPETAPFDKNASAQADVTATMTLNGNTFQNISNGGTPLISGTDYTISSDTVTIKKEYLAALDAGDQVFMFDMSAGTDPTLIVTIGDSTPTPSVTSMVVSPASATVTQGESLQLTATVTVVGGAAQTAAWTSGDASGKVAVDASGMVTVASDAALGDYTITATSTADSSKSGTATITVAAAPVSEVPANPQNLVAVGGDRQVALEWDTVTGATYYAVYLADVPGEFGEIAVATVADSVYTIQNLTNGTTYYFIVKAGNSIGLSEMSEQVSATPLSIVRPGTIPGAPTGVTASAGNGLATIRFTPPSDDGGSPITEYRVTAWKDEQAVKEASGSSSPITVTGLTNGTAYTFTVVAVNANGTSPASVASAPVTPLSVPTSAEGLAAAPGSRQVALAWSAVGTAEFYSVKRSTIDGGPYVTIATNLTSAAYVDTGLTNGTTYYYVVTAHNAIGESVNSAQVSAKPVSGSDSGSSGSGNGPAPSADPVPNSAGPLQMSVTPEQGGSGEIKDLAELKVPAGAVPADGKIFVAVVADDQVPPTGELEAASQVVEFTSSTGHTFSKPVEITFHYDQEKIGDGRQAAVYYYNEQQHRWIYIGGTVNADGTVTVSVSHFTKFAVFEYEPLSFADMAGHWAKVLIDRLMGMKVITGYPDRTFRPDATVTRAQFATMLAAALGLPAAAGVTGFADDGEIPSWSKSAVAAAVKAGLINGYPEQGAVRFKADQTITRAEMAVMIARALCADGNATDGGADRFKDAAAIPGWAQASVEATVSAGILNGYEDGTFRPDHQATRAEATAMIYKLLEVLKI</sequence>
<dbReference type="Pfam" id="PF12733">
    <property type="entry name" value="Cadherin-like"/>
    <property type="match status" value="1"/>
</dbReference>
<feature type="domain" description="Fibronectin type-III" evidence="6">
    <location>
        <begin position="1209"/>
        <end position="1304"/>
    </location>
</feature>
<dbReference type="Gene3D" id="2.60.40.10">
    <property type="entry name" value="Immunoglobulins"/>
    <property type="match status" value="4"/>
</dbReference>
<dbReference type="InterPro" id="IPR025883">
    <property type="entry name" value="Cadherin-like_domain"/>
</dbReference>
<dbReference type="SMART" id="SM00635">
    <property type="entry name" value="BID_2"/>
    <property type="match status" value="1"/>
</dbReference>
<evidence type="ECO:0000256" key="1">
    <source>
        <dbReference type="ARBA" id="ARBA00022729"/>
    </source>
</evidence>
<evidence type="ECO:0000313" key="9">
    <source>
        <dbReference type="Proteomes" id="UP001596105"/>
    </source>
</evidence>
<feature type="domain" description="SLH" evidence="7">
    <location>
        <begin position="1545"/>
        <end position="1605"/>
    </location>
</feature>
<accession>A0ABW0M1P7</accession>
<keyword evidence="1" id="KW-0732">Signal</keyword>
<feature type="domain" description="Fibronectin type-III" evidence="6">
    <location>
        <begin position="1113"/>
        <end position="1203"/>
    </location>
</feature>
<feature type="domain" description="SLH" evidence="7">
    <location>
        <begin position="1606"/>
        <end position="1672"/>
    </location>
</feature>
<keyword evidence="9" id="KW-1185">Reference proteome</keyword>
<evidence type="ECO:0000256" key="4">
    <source>
        <dbReference type="ARBA" id="ARBA00023326"/>
    </source>
</evidence>
<dbReference type="PANTHER" id="PTHR43308:SF5">
    <property type="entry name" value="S-LAYER PROTEIN _ PEPTIDOGLYCAN ENDO-BETA-N-ACETYLGLUCOSAMINIDASE"/>
    <property type="match status" value="1"/>
</dbReference>
<dbReference type="SUPFAM" id="SSF49265">
    <property type="entry name" value="Fibronectin type III"/>
    <property type="match status" value="2"/>
</dbReference>
<gene>
    <name evidence="8" type="ORF">ACFPPD_22705</name>
</gene>
<dbReference type="SMART" id="SM00060">
    <property type="entry name" value="FN3"/>
    <property type="match status" value="3"/>
</dbReference>
<dbReference type="InterPro" id="IPR011043">
    <property type="entry name" value="Gal_Oxase/kelch_b-propeller"/>
</dbReference>
<evidence type="ECO:0000256" key="5">
    <source>
        <dbReference type="SAM" id="MobiDB-lite"/>
    </source>
</evidence>
<keyword evidence="4" id="KW-0624">Polysaccharide degradation</keyword>
<dbReference type="Pfam" id="PF00395">
    <property type="entry name" value="SLH"/>
    <property type="match status" value="3"/>
</dbReference>
<feature type="domain" description="SLH" evidence="7">
    <location>
        <begin position="1673"/>
        <end position="1731"/>
    </location>
</feature>
<proteinExistence type="predicted"/>
<dbReference type="InterPro" id="IPR003343">
    <property type="entry name" value="Big_2"/>
</dbReference>
<dbReference type="Pfam" id="PF00041">
    <property type="entry name" value="fn3"/>
    <property type="match status" value="2"/>
</dbReference>
<comment type="caution">
    <text evidence="8">The sequence shown here is derived from an EMBL/GenBank/DDBJ whole genome shotgun (WGS) entry which is preliminary data.</text>
</comment>
<dbReference type="EMBL" id="JBHSMH010000101">
    <property type="protein sequence ID" value="MFC5471490.1"/>
    <property type="molecule type" value="Genomic_DNA"/>
</dbReference>
<evidence type="ECO:0000313" key="8">
    <source>
        <dbReference type="EMBL" id="MFC5471490.1"/>
    </source>
</evidence>
<dbReference type="Gene3D" id="2.60.40.1080">
    <property type="match status" value="1"/>
</dbReference>
<dbReference type="Proteomes" id="UP001596105">
    <property type="component" value="Unassembled WGS sequence"/>
</dbReference>
<dbReference type="Gene3D" id="2.60.220.30">
    <property type="match status" value="1"/>
</dbReference>
<dbReference type="PROSITE" id="PS50853">
    <property type="entry name" value="FN3"/>
    <property type="match status" value="2"/>
</dbReference>
<dbReference type="InterPro" id="IPR005102">
    <property type="entry name" value="Carbo-bd_X2"/>
</dbReference>
<evidence type="ECO:0000256" key="2">
    <source>
        <dbReference type="ARBA" id="ARBA00023001"/>
    </source>
</evidence>
<protein>
    <submittedName>
        <fullName evidence="8">S-layer homology domain-containing protein</fullName>
    </submittedName>
</protein>
<dbReference type="InterPro" id="IPR051465">
    <property type="entry name" value="Cell_Envelope_Struct_Comp"/>
</dbReference>
<dbReference type="CDD" id="cd00063">
    <property type="entry name" value="FN3"/>
    <property type="match status" value="3"/>
</dbReference>
<dbReference type="PANTHER" id="PTHR43308">
    <property type="entry name" value="OUTER MEMBRANE PROTEIN ALPHA-RELATED"/>
    <property type="match status" value="1"/>
</dbReference>
<evidence type="ECO:0000259" key="6">
    <source>
        <dbReference type="PROSITE" id="PS50853"/>
    </source>
</evidence>
<evidence type="ECO:0000259" key="7">
    <source>
        <dbReference type="PROSITE" id="PS51272"/>
    </source>
</evidence>
<dbReference type="Pfam" id="PF03442">
    <property type="entry name" value="CBM_X2"/>
    <property type="match status" value="1"/>
</dbReference>